<organism evidence="2 3">
    <name type="scientific">Rhizobium johnstonii (strain DSM 114642 / LMG 32736 / 3841)</name>
    <name type="common">Rhizobium leguminosarum bv. viciae</name>
    <dbReference type="NCBI Taxonomy" id="216596"/>
    <lineage>
        <taxon>Bacteria</taxon>
        <taxon>Pseudomonadati</taxon>
        <taxon>Pseudomonadota</taxon>
        <taxon>Alphaproteobacteria</taxon>
        <taxon>Hyphomicrobiales</taxon>
        <taxon>Rhizobiaceae</taxon>
        <taxon>Rhizobium/Agrobacterium group</taxon>
        <taxon>Rhizobium</taxon>
        <taxon>Rhizobium johnstonii</taxon>
    </lineage>
</organism>
<dbReference type="Proteomes" id="UP000006575">
    <property type="component" value="Chromosome"/>
</dbReference>
<dbReference type="EnsemblBacteria" id="CAK07957">
    <property type="protein sequence ID" value="CAK07957"/>
    <property type="gene ID" value="RL2467"/>
</dbReference>
<protein>
    <submittedName>
        <fullName evidence="2">Uncharacterized protein</fullName>
    </submittedName>
</protein>
<dbReference type="AlphaFoldDB" id="Q1MGG5"/>
<proteinExistence type="predicted"/>
<dbReference type="HOGENOM" id="CLU_1794917_0_0_5"/>
<keyword evidence="3" id="KW-1185">Reference proteome</keyword>
<feature type="region of interest" description="Disordered" evidence="1">
    <location>
        <begin position="30"/>
        <end position="57"/>
    </location>
</feature>
<reference evidence="2 3" key="1">
    <citation type="journal article" date="2006" name="Genome Biol.">
        <title>The genome of Rhizobium leguminosarum has recognizable core and accessory components.</title>
        <authorList>
            <person name="Young J.W."/>
            <person name="Crossman L.C."/>
            <person name="Johnston A.W.B."/>
            <person name="Thomson N.R."/>
            <person name="Ghazoui Z.F."/>
            <person name="Hull K.H."/>
            <person name="Wexler M."/>
            <person name="Curson A.R.J."/>
            <person name="Todd J.D."/>
            <person name="Poole P.S."/>
            <person name="Mauchline T.H."/>
            <person name="East A.K."/>
            <person name="Quail M.A."/>
            <person name="Churcher C."/>
            <person name="Arrowsmith C."/>
            <person name="Cherevach A."/>
            <person name="Chillingworth T."/>
            <person name="Clarke K."/>
            <person name="Cronin A."/>
            <person name="Davis P."/>
            <person name="Fraser A."/>
            <person name="Hance Z."/>
            <person name="Hauser H."/>
            <person name="Jagels K."/>
            <person name="Moule S."/>
            <person name="Mungall K."/>
            <person name="Norbertczak H."/>
            <person name="Rabbinowitsch E."/>
            <person name="Sanders M."/>
            <person name="Simmonds M."/>
            <person name="Whitehead S."/>
            <person name="Parkhill J."/>
        </authorList>
    </citation>
    <scope>NUCLEOTIDE SEQUENCE [LARGE SCALE GENOMIC DNA]</scope>
    <source>
        <strain evidence="3">DSM 114642 / LMG 32736 / 3841</strain>
    </source>
</reference>
<gene>
    <name evidence="2" type="ordered locus">RL2467</name>
</gene>
<accession>Q1MGG5</accession>
<evidence type="ECO:0000313" key="2">
    <source>
        <dbReference type="EMBL" id="CAK07957.1"/>
    </source>
</evidence>
<evidence type="ECO:0000256" key="1">
    <source>
        <dbReference type="SAM" id="MobiDB-lite"/>
    </source>
</evidence>
<dbReference type="KEGG" id="rle:RL2467"/>
<dbReference type="EMBL" id="AM236080">
    <property type="protein sequence ID" value="CAK07957.1"/>
    <property type="molecule type" value="Genomic_DNA"/>
</dbReference>
<sequence length="144" mass="15829">MSACSRINRRPHQTVTINADPSLPSHFMDMAGKPRKQHAERKTPNQPGRNEGCADRRGKFQPGIVAELDMGASIDRCGFGFQRRFRVLAQHTHAGIQQPYLVLQGVQALVGLLTRRLLSGIGKGRIAFRDQFVGVRGEAVAVDG</sequence>
<name>Q1MGG5_RHIJ3</name>
<evidence type="ECO:0000313" key="3">
    <source>
        <dbReference type="Proteomes" id="UP000006575"/>
    </source>
</evidence>